<feature type="compositionally biased region" description="Low complexity" evidence="1">
    <location>
        <begin position="34"/>
        <end position="44"/>
    </location>
</feature>
<evidence type="ECO:0000256" key="1">
    <source>
        <dbReference type="SAM" id="MobiDB-lite"/>
    </source>
</evidence>
<feature type="region of interest" description="Disordered" evidence="1">
    <location>
        <begin position="1"/>
        <end position="54"/>
    </location>
</feature>
<gene>
    <name evidence="2" type="ORF">H9874_07045</name>
</gene>
<accession>A0A9D1U8R3</accession>
<evidence type="ECO:0000313" key="2">
    <source>
        <dbReference type="EMBL" id="HIW78884.1"/>
    </source>
</evidence>
<reference evidence="2" key="2">
    <citation type="submission" date="2021-04" db="EMBL/GenBank/DDBJ databases">
        <authorList>
            <person name="Gilroy R."/>
        </authorList>
    </citation>
    <scope>NUCLEOTIDE SEQUENCE</scope>
    <source>
        <strain evidence="2">ChiSxjej5B17-1746</strain>
    </source>
</reference>
<name>A0A9D1U8R3_9BACT</name>
<feature type="compositionally biased region" description="Basic and acidic residues" evidence="1">
    <location>
        <begin position="22"/>
        <end position="33"/>
    </location>
</feature>
<sequence length="110" mass="11849">MAENETQDEMKEGADLGQASVAEKRKVAPKKEAAPSSSTAPAGATPLVTQDENGGLTSLDELALRFRTPSWMQSALLRLMGWEKGKMVTEDEYGRAVERLSGRKLGGGRL</sequence>
<organism evidence="2 3">
    <name type="scientific">Candidatus Bilophila faecipullorum</name>
    <dbReference type="NCBI Taxonomy" id="2838482"/>
    <lineage>
        <taxon>Bacteria</taxon>
        <taxon>Pseudomonadati</taxon>
        <taxon>Thermodesulfobacteriota</taxon>
        <taxon>Desulfovibrionia</taxon>
        <taxon>Desulfovibrionales</taxon>
        <taxon>Desulfovibrionaceae</taxon>
        <taxon>Bilophila</taxon>
    </lineage>
</organism>
<evidence type="ECO:0000313" key="3">
    <source>
        <dbReference type="Proteomes" id="UP000824264"/>
    </source>
</evidence>
<proteinExistence type="predicted"/>
<comment type="caution">
    <text evidence="2">The sequence shown here is derived from an EMBL/GenBank/DDBJ whole genome shotgun (WGS) entry which is preliminary data.</text>
</comment>
<reference evidence="2" key="1">
    <citation type="journal article" date="2021" name="PeerJ">
        <title>Extensive microbial diversity within the chicken gut microbiome revealed by metagenomics and culture.</title>
        <authorList>
            <person name="Gilroy R."/>
            <person name="Ravi A."/>
            <person name="Getino M."/>
            <person name="Pursley I."/>
            <person name="Horton D.L."/>
            <person name="Alikhan N.F."/>
            <person name="Baker D."/>
            <person name="Gharbi K."/>
            <person name="Hall N."/>
            <person name="Watson M."/>
            <person name="Adriaenssens E.M."/>
            <person name="Foster-Nyarko E."/>
            <person name="Jarju S."/>
            <person name="Secka A."/>
            <person name="Antonio M."/>
            <person name="Oren A."/>
            <person name="Chaudhuri R.R."/>
            <person name="La Ragione R."/>
            <person name="Hildebrand F."/>
            <person name="Pallen M.J."/>
        </authorList>
    </citation>
    <scope>NUCLEOTIDE SEQUENCE</scope>
    <source>
        <strain evidence="2">ChiSxjej5B17-1746</strain>
    </source>
</reference>
<dbReference type="AlphaFoldDB" id="A0A9D1U8R3"/>
<dbReference type="EMBL" id="DXGI01000266">
    <property type="protein sequence ID" value="HIW78884.1"/>
    <property type="molecule type" value="Genomic_DNA"/>
</dbReference>
<dbReference type="Proteomes" id="UP000824264">
    <property type="component" value="Unassembled WGS sequence"/>
</dbReference>
<protein>
    <submittedName>
        <fullName evidence="2">Uncharacterized protein</fullName>
    </submittedName>
</protein>